<accession>A0AAQ4E839</accession>
<protein>
    <submittedName>
        <fullName evidence="1">Uncharacterized protein</fullName>
    </submittedName>
</protein>
<dbReference type="Proteomes" id="UP001321473">
    <property type="component" value="Unassembled WGS sequence"/>
</dbReference>
<keyword evidence="2" id="KW-1185">Reference proteome</keyword>
<comment type="caution">
    <text evidence="1">The sequence shown here is derived from an EMBL/GenBank/DDBJ whole genome shotgun (WGS) entry which is preliminary data.</text>
</comment>
<dbReference type="EMBL" id="JARKHS020020476">
    <property type="protein sequence ID" value="KAK8770845.1"/>
    <property type="molecule type" value="Genomic_DNA"/>
</dbReference>
<organism evidence="1 2">
    <name type="scientific">Amblyomma americanum</name>
    <name type="common">Lone star tick</name>
    <dbReference type="NCBI Taxonomy" id="6943"/>
    <lineage>
        <taxon>Eukaryota</taxon>
        <taxon>Metazoa</taxon>
        <taxon>Ecdysozoa</taxon>
        <taxon>Arthropoda</taxon>
        <taxon>Chelicerata</taxon>
        <taxon>Arachnida</taxon>
        <taxon>Acari</taxon>
        <taxon>Parasitiformes</taxon>
        <taxon>Ixodida</taxon>
        <taxon>Ixodoidea</taxon>
        <taxon>Ixodidae</taxon>
        <taxon>Amblyomminae</taxon>
        <taxon>Amblyomma</taxon>
    </lineage>
</organism>
<dbReference type="AlphaFoldDB" id="A0AAQ4E839"/>
<reference evidence="1 2" key="1">
    <citation type="journal article" date="2023" name="Arcadia Sci">
        <title>De novo assembly of a long-read Amblyomma americanum tick genome.</title>
        <authorList>
            <person name="Chou S."/>
            <person name="Poskanzer K.E."/>
            <person name="Rollins M."/>
            <person name="Thuy-Boun P.S."/>
        </authorList>
    </citation>
    <scope>NUCLEOTIDE SEQUENCE [LARGE SCALE GENOMIC DNA]</scope>
    <source>
        <strain evidence="1">F_SG_1</strain>
        <tissue evidence="1">Salivary glands</tissue>
    </source>
</reference>
<gene>
    <name evidence="1" type="ORF">V5799_012690</name>
</gene>
<sequence length="219" mass="25428">MFSACKIVGNAQTCACKEPLTWDDSKKACVLEKQFRYAFAFKEPQYRQDRCHEWHREDLAVDIHEAMKNLYGKELSASRLVECGKERKAELTFKTEPLPPTLNRIHQCENKAEDSCLFAPYLRIIEGSVSGPTAVDLCTEFFKKIPAVLENGLECHKDEGGDATMWRRFKLWQHCRFSERSFLTRRLGCGADRITRSVSRKRSINQQKMPVLIDTEWRC</sequence>
<proteinExistence type="predicted"/>
<evidence type="ECO:0000313" key="2">
    <source>
        <dbReference type="Proteomes" id="UP001321473"/>
    </source>
</evidence>
<evidence type="ECO:0000313" key="1">
    <source>
        <dbReference type="EMBL" id="KAK8770845.1"/>
    </source>
</evidence>
<name>A0AAQ4E839_AMBAM</name>